<dbReference type="EMBL" id="JAWJZY010000001">
    <property type="protein sequence ID" value="MEE8658085.1"/>
    <property type="molecule type" value="Genomic_DNA"/>
</dbReference>
<evidence type="ECO:0000256" key="1">
    <source>
        <dbReference type="SAM" id="Phobius"/>
    </source>
</evidence>
<keyword evidence="3" id="KW-1185">Reference proteome</keyword>
<feature type="transmembrane region" description="Helical" evidence="1">
    <location>
        <begin position="41"/>
        <end position="60"/>
    </location>
</feature>
<dbReference type="InterPro" id="IPR007047">
    <property type="entry name" value="Flp_Fap"/>
</dbReference>
<proteinExistence type="predicted"/>
<keyword evidence="1" id="KW-0472">Membrane</keyword>
<evidence type="ECO:0000313" key="3">
    <source>
        <dbReference type="Proteomes" id="UP001312908"/>
    </source>
</evidence>
<accession>A0ABU7TZR9</accession>
<comment type="caution">
    <text evidence="2">The sequence shown here is derived from an EMBL/GenBank/DDBJ whole genome shotgun (WGS) entry which is preliminary data.</text>
</comment>
<dbReference type="RefSeq" id="WP_394819025.1">
    <property type="nucleotide sequence ID" value="NZ_JAWJZY010000001.1"/>
</dbReference>
<evidence type="ECO:0000313" key="2">
    <source>
        <dbReference type="EMBL" id="MEE8658085.1"/>
    </source>
</evidence>
<keyword evidence="1" id="KW-1133">Transmembrane helix</keyword>
<keyword evidence="1" id="KW-0812">Transmembrane</keyword>
<dbReference type="Pfam" id="PF04964">
    <property type="entry name" value="Flp_Fap"/>
    <property type="match status" value="1"/>
</dbReference>
<dbReference type="Proteomes" id="UP001312908">
    <property type="component" value="Unassembled WGS sequence"/>
</dbReference>
<reference evidence="2 3" key="1">
    <citation type="submission" date="2023-10" db="EMBL/GenBank/DDBJ databases">
        <title>Sorlinia euscelidii gen. nov., sp. nov., an acetic acid bacteria isolated from the gut of Euscelidius variegatus emitter.</title>
        <authorList>
            <person name="Michoud G."/>
            <person name="Marasco R."/>
            <person name="Seferji K."/>
            <person name="Gonella E."/>
            <person name="Garuglieri E."/>
            <person name="Alma A."/>
            <person name="Mapelli F."/>
            <person name="Borin S."/>
            <person name="Daffonchio D."/>
            <person name="Crotti E."/>
        </authorList>
    </citation>
    <scope>NUCLEOTIDE SEQUENCE [LARGE SCALE GENOMIC DNA]</scope>
    <source>
        <strain evidence="2 3">EV16P</strain>
    </source>
</reference>
<organism evidence="2 3">
    <name type="scientific">Sorlinia euscelidii</name>
    <dbReference type="NCBI Taxonomy" id="3081148"/>
    <lineage>
        <taxon>Bacteria</taxon>
        <taxon>Pseudomonadati</taxon>
        <taxon>Pseudomonadota</taxon>
        <taxon>Alphaproteobacteria</taxon>
        <taxon>Acetobacterales</taxon>
        <taxon>Acetobacteraceae</taxon>
        <taxon>Sorlinia</taxon>
    </lineage>
</organism>
<gene>
    <name evidence="2" type="ORF">DOFOFD_03535</name>
</gene>
<protein>
    <recommendedName>
        <fullName evidence="4">Flp/Fap pilin component</fullName>
    </recommendedName>
</protein>
<name>A0ABU7TZR9_9PROT</name>
<sequence>MTALFAPVYIISRTRGSELKKVFEEAGHFIADERGATAIEYGLIAALISVVIIASITSIGKSLKTVFDNINTNLQPSK</sequence>
<evidence type="ECO:0008006" key="4">
    <source>
        <dbReference type="Google" id="ProtNLM"/>
    </source>
</evidence>